<dbReference type="RefSeq" id="WP_207500345.1">
    <property type="nucleotide sequence ID" value="NZ_FNIR01000003.1"/>
</dbReference>
<dbReference type="Proteomes" id="UP000199088">
    <property type="component" value="Unassembled WGS sequence"/>
</dbReference>
<dbReference type="AlphaFoldDB" id="A0A1H0GJV8"/>
<dbReference type="Gene3D" id="1.25.40.10">
    <property type="entry name" value="Tetratricopeptide repeat domain"/>
    <property type="match status" value="1"/>
</dbReference>
<dbReference type="InterPro" id="IPR041656">
    <property type="entry name" value="TPR_5"/>
</dbReference>
<gene>
    <name evidence="2" type="ORF">SAMN05660199_01266</name>
</gene>
<dbReference type="Pfam" id="PF12688">
    <property type="entry name" value="TPR_5"/>
    <property type="match status" value="1"/>
</dbReference>
<dbReference type="EMBL" id="FNIR01000003">
    <property type="protein sequence ID" value="SDO07236.1"/>
    <property type="molecule type" value="Genomic_DNA"/>
</dbReference>
<dbReference type="STRING" id="1052260.SAMN05660199_01266"/>
<dbReference type="SUPFAM" id="SSF48452">
    <property type="entry name" value="TPR-like"/>
    <property type="match status" value="1"/>
</dbReference>
<proteinExistence type="predicted"/>
<reference evidence="3" key="1">
    <citation type="submission" date="2016-10" db="EMBL/GenBank/DDBJ databases">
        <authorList>
            <person name="Varghese N."/>
            <person name="Submissions S."/>
        </authorList>
    </citation>
    <scope>NUCLEOTIDE SEQUENCE [LARGE SCALE GENOMIC DNA]</scope>
    <source>
        <strain evidence="3">DSM 45843</strain>
    </source>
</reference>
<protein>
    <submittedName>
        <fullName evidence="2">Tetratrico peptide repeat-containing protein</fullName>
    </submittedName>
</protein>
<evidence type="ECO:0000259" key="1">
    <source>
        <dbReference type="Pfam" id="PF12688"/>
    </source>
</evidence>
<evidence type="ECO:0000313" key="3">
    <source>
        <dbReference type="Proteomes" id="UP000199088"/>
    </source>
</evidence>
<feature type="domain" description="Tetratrico peptide repeat group 5" evidence="1">
    <location>
        <begin position="39"/>
        <end position="154"/>
    </location>
</feature>
<sequence>MDWEQQVAQVWAGDVDAPGFVDRMAALAEICPAGDGSGLFELAGAHDSTGHPEEAVPRYEEALRRGLTGVRRREAAVQLASSYRNLGRPADGAQLLRAELERTSDDLDDAVRAFLALCLADAGREREALGVALGALAPHVPRYRRSLAAYAEELAR</sequence>
<dbReference type="InterPro" id="IPR011990">
    <property type="entry name" value="TPR-like_helical_dom_sf"/>
</dbReference>
<keyword evidence="3" id="KW-1185">Reference proteome</keyword>
<organism evidence="2 3">
    <name type="scientific">Klenkia soli</name>
    <dbReference type="NCBI Taxonomy" id="1052260"/>
    <lineage>
        <taxon>Bacteria</taxon>
        <taxon>Bacillati</taxon>
        <taxon>Actinomycetota</taxon>
        <taxon>Actinomycetes</taxon>
        <taxon>Geodermatophilales</taxon>
        <taxon>Geodermatophilaceae</taxon>
        <taxon>Klenkia</taxon>
    </lineage>
</organism>
<name>A0A1H0GJV8_9ACTN</name>
<evidence type="ECO:0000313" key="2">
    <source>
        <dbReference type="EMBL" id="SDO07236.1"/>
    </source>
</evidence>
<accession>A0A1H0GJV8</accession>